<dbReference type="SUPFAM" id="SSF49785">
    <property type="entry name" value="Galactose-binding domain-like"/>
    <property type="match status" value="2"/>
</dbReference>
<dbReference type="GO" id="GO:0030246">
    <property type="term" value="F:carbohydrate binding"/>
    <property type="evidence" value="ECO:0007669"/>
    <property type="project" value="InterPro"/>
</dbReference>
<dbReference type="GO" id="GO:0005975">
    <property type="term" value="P:carbohydrate metabolic process"/>
    <property type="evidence" value="ECO:0007669"/>
    <property type="project" value="InterPro"/>
</dbReference>
<proteinExistence type="predicted"/>
<keyword evidence="6" id="KW-1185">Reference proteome</keyword>
<reference evidence="5 6" key="1">
    <citation type="submission" date="2020-06" db="EMBL/GenBank/DDBJ databases">
        <title>Transcriptomic and genomic resources for Thalictrum thalictroides and T. hernandezii: Facilitating candidate gene discovery in an emerging model plant lineage.</title>
        <authorList>
            <person name="Arias T."/>
            <person name="Riano-Pachon D.M."/>
            <person name="Di Stilio V.S."/>
        </authorList>
    </citation>
    <scope>NUCLEOTIDE SEQUENCE [LARGE SCALE GENOMIC DNA]</scope>
    <source>
        <strain evidence="6">cv. WT478/WT964</strain>
        <tissue evidence="5">Leaves</tissue>
    </source>
</reference>
<dbReference type="AlphaFoldDB" id="A0A7J6W7Q7"/>
<accession>A0A7J6W7Q7</accession>
<dbReference type="Gene3D" id="2.60.120.260">
    <property type="entry name" value="Galactose-binding domain-like"/>
    <property type="match status" value="1"/>
</dbReference>
<dbReference type="InterPro" id="IPR048913">
    <property type="entry name" value="BetaGal_gal-bd"/>
</dbReference>
<evidence type="ECO:0000256" key="1">
    <source>
        <dbReference type="ARBA" id="ARBA00022729"/>
    </source>
</evidence>
<dbReference type="Pfam" id="PF02140">
    <property type="entry name" value="SUEL_Lectin"/>
    <property type="match status" value="1"/>
</dbReference>
<protein>
    <submittedName>
        <fullName evidence="5">Beta-galactosidase</fullName>
    </submittedName>
</protein>
<dbReference type="OrthoDB" id="1657402at2759"/>
<dbReference type="InterPro" id="IPR001944">
    <property type="entry name" value="Glycoside_Hdrlase_35"/>
</dbReference>
<evidence type="ECO:0000256" key="2">
    <source>
        <dbReference type="ARBA" id="ARBA00022801"/>
    </source>
</evidence>
<evidence type="ECO:0000313" key="6">
    <source>
        <dbReference type="Proteomes" id="UP000554482"/>
    </source>
</evidence>
<evidence type="ECO:0000256" key="3">
    <source>
        <dbReference type="ARBA" id="ARBA00023295"/>
    </source>
</evidence>
<name>A0A7J6W7Q7_THATH</name>
<dbReference type="Pfam" id="PF17834">
    <property type="entry name" value="GHD"/>
    <property type="match status" value="1"/>
</dbReference>
<keyword evidence="1" id="KW-0732">Signal</keyword>
<feature type="domain" description="SUEL-type lectin" evidence="4">
    <location>
        <begin position="394"/>
        <end position="481"/>
    </location>
</feature>
<dbReference type="Pfam" id="PF21467">
    <property type="entry name" value="BetaGal_gal-bd"/>
    <property type="match status" value="2"/>
</dbReference>
<dbReference type="PANTHER" id="PTHR23421">
    <property type="entry name" value="BETA-GALACTOSIDASE RELATED"/>
    <property type="match status" value="1"/>
</dbReference>
<keyword evidence="3" id="KW-0326">Glycosidase</keyword>
<evidence type="ECO:0000313" key="5">
    <source>
        <dbReference type="EMBL" id="KAF5192848.1"/>
    </source>
</evidence>
<comment type="caution">
    <text evidence="5">The sequence shown here is derived from an EMBL/GenBank/DDBJ whole genome shotgun (WGS) entry which is preliminary data.</text>
</comment>
<gene>
    <name evidence="5" type="ORF">FRX31_017565</name>
</gene>
<dbReference type="PROSITE" id="PS50228">
    <property type="entry name" value="SUEL_LECTIN"/>
    <property type="match status" value="1"/>
</dbReference>
<dbReference type="PRINTS" id="PR00742">
    <property type="entry name" value="GLHYDRLASE35"/>
</dbReference>
<dbReference type="Proteomes" id="UP000554482">
    <property type="component" value="Unassembled WGS sequence"/>
</dbReference>
<dbReference type="EMBL" id="JABWDY010020858">
    <property type="protein sequence ID" value="KAF5192848.1"/>
    <property type="molecule type" value="Genomic_DNA"/>
</dbReference>
<dbReference type="InterPro" id="IPR041392">
    <property type="entry name" value="GHD"/>
</dbReference>
<sequence length="481" mass="53232">MEEVLTYGEPSNQTIGNVNVTKYTYDGKSSCFFSNENVKDDATITYNNNTQYIVPAWSVSILPDCQREVYNTAKVNTQNSIMVKKPNTQASASALRWKWAPEDVEDMILRGNGPLTYNNLIEQKAGSNDTSDYFWYMTSVDLNKDDLVLSNNMTLQVNSSGHVLHAFVNGVYVGSDWGKNGTYNFIFDKNVNLSVGKNQITLLSATVGLKNYGYKFDMTPTGVSSVQLIGNHVVKDLSNSKWINKVGLHGEQKQLYNVHSPLAGVWIKKNLPNSKMMVWYKTIFKTPLGKDAVVVDLQGMGKGQAWVNGKSIGRYWPDYLANESNCSATCDYRGPYSDKKCVTNCGIPSQRWYHVPRSFLRKHKNMLVLFEEIGGNPSQVNFQTVTIGRVCGQAYDGNNLELTCGGNGKIISSVKFASFGDVKGTCGSYQKGTCESLDSIPTIEQECVGKESCVIEASENKFGESHCGNGVNKKLVVEIAC</sequence>
<evidence type="ECO:0000259" key="4">
    <source>
        <dbReference type="PROSITE" id="PS50228"/>
    </source>
</evidence>
<dbReference type="CDD" id="cd22842">
    <property type="entry name" value="Gal_Rha_Lectin_BGal"/>
    <property type="match status" value="1"/>
</dbReference>
<dbReference type="InterPro" id="IPR008979">
    <property type="entry name" value="Galactose-bd-like_sf"/>
</dbReference>
<dbReference type="InterPro" id="IPR043159">
    <property type="entry name" value="Lectin_gal-bd_sf"/>
</dbReference>
<organism evidence="5 6">
    <name type="scientific">Thalictrum thalictroides</name>
    <name type="common">Rue-anemone</name>
    <name type="synonym">Anemone thalictroides</name>
    <dbReference type="NCBI Taxonomy" id="46969"/>
    <lineage>
        <taxon>Eukaryota</taxon>
        <taxon>Viridiplantae</taxon>
        <taxon>Streptophyta</taxon>
        <taxon>Embryophyta</taxon>
        <taxon>Tracheophyta</taxon>
        <taxon>Spermatophyta</taxon>
        <taxon>Magnoliopsida</taxon>
        <taxon>Ranunculales</taxon>
        <taxon>Ranunculaceae</taxon>
        <taxon>Thalictroideae</taxon>
        <taxon>Thalictrum</taxon>
    </lineage>
</organism>
<dbReference type="InterPro" id="IPR000922">
    <property type="entry name" value="Lectin_gal-bd_dom"/>
</dbReference>
<dbReference type="GO" id="GO:0004565">
    <property type="term" value="F:beta-galactosidase activity"/>
    <property type="evidence" value="ECO:0007669"/>
    <property type="project" value="UniProtKB-ARBA"/>
</dbReference>
<keyword evidence="2" id="KW-0378">Hydrolase</keyword>
<dbReference type="Gene3D" id="2.60.120.740">
    <property type="match status" value="1"/>
</dbReference>